<keyword evidence="9" id="KW-1185">Reference proteome</keyword>
<evidence type="ECO:0000256" key="3">
    <source>
        <dbReference type="ARBA" id="ARBA00022806"/>
    </source>
</evidence>
<feature type="region of interest" description="Disordered" evidence="5">
    <location>
        <begin position="420"/>
        <end position="447"/>
    </location>
</feature>
<evidence type="ECO:0000259" key="7">
    <source>
        <dbReference type="PROSITE" id="PS51194"/>
    </source>
</evidence>
<gene>
    <name evidence="8" type="primary">hrpB</name>
    <name evidence="8" type="ORF">O3303_11585</name>
</gene>
<dbReference type="Proteomes" id="UP001211005">
    <property type="component" value="Chromosome"/>
</dbReference>
<dbReference type="Gene3D" id="3.40.50.300">
    <property type="entry name" value="P-loop containing nucleotide triphosphate hydrolases"/>
    <property type="match status" value="2"/>
</dbReference>
<evidence type="ECO:0000259" key="6">
    <source>
        <dbReference type="PROSITE" id="PS51192"/>
    </source>
</evidence>
<dbReference type="SMART" id="SM00847">
    <property type="entry name" value="HA2"/>
    <property type="match status" value="1"/>
</dbReference>
<dbReference type="CDD" id="cd18791">
    <property type="entry name" value="SF2_C_RHA"/>
    <property type="match status" value="1"/>
</dbReference>
<dbReference type="NCBIfam" id="TIGR01970">
    <property type="entry name" value="DEAH_box_HrpB"/>
    <property type="match status" value="1"/>
</dbReference>
<keyword evidence="4" id="KW-0067">ATP-binding</keyword>
<dbReference type="Gene3D" id="1.20.120.1080">
    <property type="match status" value="1"/>
</dbReference>
<evidence type="ECO:0000313" key="8">
    <source>
        <dbReference type="EMBL" id="WBA40471.1"/>
    </source>
</evidence>
<dbReference type="Pfam" id="PF24473">
    <property type="entry name" value="CON_HrpB"/>
    <property type="match status" value="1"/>
</dbReference>
<dbReference type="PROSITE" id="PS51192">
    <property type="entry name" value="HELICASE_ATP_BIND_1"/>
    <property type="match status" value="1"/>
</dbReference>
<dbReference type="InterPro" id="IPR007502">
    <property type="entry name" value="Helicase-assoc_dom"/>
</dbReference>
<dbReference type="RefSeq" id="WP_269558574.1">
    <property type="nucleotide sequence ID" value="NZ_CP114767.1"/>
</dbReference>
<protein>
    <submittedName>
        <fullName evidence="8">ATP-dependent helicase HrpB</fullName>
    </submittedName>
</protein>
<dbReference type="SMART" id="SM00490">
    <property type="entry name" value="HELICc"/>
    <property type="match status" value="1"/>
</dbReference>
<name>A0ABY7LLZ0_9BACT</name>
<dbReference type="SMART" id="SM00487">
    <property type="entry name" value="DEXDc"/>
    <property type="match status" value="1"/>
</dbReference>
<dbReference type="Pfam" id="PF00270">
    <property type="entry name" value="DEAD"/>
    <property type="match status" value="1"/>
</dbReference>
<evidence type="ECO:0000313" key="9">
    <source>
        <dbReference type="Proteomes" id="UP001211005"/>
    </source>
</evidence>
<dbReference type="InterPro" id="IPR011545">
    <property type="entry name" value="DEAD/DEAH_box_helicase_dom"/>
</dbReference>
<evidence type="ECO:0000256" key="4">
    <source>
        <dbReference type="ARBA" id="ARBA00022840"/>
    </source>
</evidence>
<organism evidence="8 9">
    <name type="scientific">Hymenobacter canadensis</name>
    <dbReference type="NCBI Taxonomy" id="2999067"/>
    <lineage>
        <taxon>Bacteria</taxon>
        <taxon>Pseudomonadati</taxon>
        <taxon>Bacteroidota</taxon>
        <taxon>Cytophagia</taxon>
        <taxon>Cytophagales</taxon>
        <taxon>Hymenobacteraceae</taxon>
        <taxon>Hymenobacter</taxon>
    </lineage>
</organism>
<dbReference type="PIRSF" id="PIRSF005496">
    <property type="entry name" value="ATP_hel_hrpB"/>
    <property type="match status" value="1"/>
</dbReference>
<accession>A0ABY7LLZ0</accession>
<proteinExistence type="predicted"/>
<dbReference type="InterPro" id="IPR001650">
    <property type="entry name" value="Helicase_C-like"/>
</dbReference>
<feature type="compositionally biased region" description="Pro residues" evidence="5">
    <location>
        <begin position="436"/>
        <end position="447"/>
    </location>
</feature>
<dbReference type="EMBL" id="CP114767">
    <property type="protein sequence ID" value="WBA40471.1"/>
    <property type="molecule type" value="Genomic_DNA"/>
</dbReference>
<dbReference type="InterPro" id="IPR049614">
    <property type="entry name" value="HrpB_DEXH"/>
</dbReference>
<dbReference type="InterPro" id="IPR013689">
    <property type="entry name" value="RNA_helicase_ATP-dep_HrpB_C"/>
</dbReference>
<dbReference type="Pfam" id="PF08482">
    <property type="entry name" value="HrpB_C"/>
    <property type="match status" value="1"/>
</dbReference>
<dbReference type="Pfam" id="PF00271">
    <property type="entry name" value="Helicase_C"/>
    <property type="match status" value="1"/>
</dbReference>
<dbReference type="InterPro" id="IPR027417">
    <property type="entry name" value="P-loop_NTPase"/>
</dbReference>
<dbReference type="PROSITE" id="PS51194">
    <property type="entry name" value="HELICASE_CTER"/>
    <property type="match status" value="1"/>
</dbReference>
<dbReference type="PANTHER" id="PTHR43519:SF1">
    <property type="entry name" value="ATP-DEPENDENT RNA HELICASE HRPB"/>
    <property type="match status" value="1"/>
</dbReference>
<keyword evidence="1" id="KW-0547">Nucleotide-binding</keyword>
<dbReference type="InterPro" id="IPR010225">
    <property type="entry name" value="HrpB"/>
</dbReference>
<evidence type="ECO:0000256" key="1">
    <source>
        <dbReference type="ARBA" id="ARBA00022741"/>
    </source>
</evidence>
<dbReference type="GO" id="GO:0004386">
    <property type="term" value="F:helicase activity"/>
    <property type="evidence" value="ECO:0007669"/>
    <property type="project" value="UniProtKB-KW"/>
</dbReference>
<feature type="domain" description="Helicase ATP-binding" evidence="6">
    <location>
        <begin position="16"/>
        <end position="166"/>
    </location>
</feature>
<reference evidence="8 9" key="1">
    <citation type="submission" date="2022-12" db="EMBL/GenBank/DDBJ databases">
        <title>Hymenobacter canadensis sp. nov. isolated from lake water of the Cambridge Bay, Canada.</title>
        <authorList>
            <person name="Kim W.H."/>
            <person name="Lee Y.M."/>
        </authorList>
    </citation>
    <scope>NUCLEOTIDE SEQUENCE [LARGE SCALE GENOMIC DNA]</scope>
    <source>
        <strain evidence="8 9">PAMC 29467</strain>
    </source>
</reference>
<dbReference type="InterPro" id="IPR014001">
    <property type="entry name" value="Helicase_ATP-bd"/>
</dbReference>
<dbReference type="InterPro" id="IPR056329">
    <property type="entry name" value="CON_HrpB"/>
</dbReference>
<evidence type="ECO:0000256" key="5">
    <source>
        <dbReference type="SAM" id="MobiDB-lite"/>
    </source>
</evidence>
<dbReference type="CDD" id="cd17990">
    <property type="entry name" value="DEXHc_HrpB"/>
    <property type="match status" value="1"/>
</dbReference>
<evidence type="ECO:0000256" key="2">
    <source>
        <dbReference type="ARBA" id="ARBA00022801"/>
    </source>
</evidence>
<feature type="domain" description="Helicase C-terminal" evidence="7">
    <location>
        <begin position="205"/>
        <end position="379"/>
    </location>
</feature>
<sequence>MQYPDLPIVQALPDLLAALSQHERVVLQAPPGAGKTTVVPLALLEAAWRDGGKILMLEPRQLAARAAATRLAKLLHEPVGETVGYRVRLESKVSSRTRIEVITEGILTRLIQDDPALEGVAAVIFDEFHERSLRADLGLALALDAQAVLRPELRILVMSATLEAERMGAWLHAPVVSSAGFLFPVETQYLSPRQASAGGSRPAERLATLVPTAVREALRQHPTGDILVFLPGLADLRRVADKLQPALPEAVQLHLLHGELPLSEQDAALRPVPAGQRKIVLSTAISETSLTIEGVTVVVDGGFARVPRFQARTGFSTLETVPVSQAAADQRRGRAGRLGPGTCYRLWTTAEHDALPAYLPPEILTADLSGLALEMALWGAAPQSLRWLDAPPAPALALAHDLLRRLGAVVNDGANGNGVSGNATELPLSISSAQPTNPPSTNPPLKPTPHGRALARLGLAPRLGHLVVRGHELGHGPAAAALAALLSERDVLRAADAHPTPPDLRLRFEAIASGRAPLPGLLVQHNTLHRVRDAARNLRQRAGIRDVATAADADAAGLLTALAYPDRLAQRETPDRVRLATGQRVTLPAEHFGRDDQFLAVAYLDGPPHQLRAALAAPVSRQELEELFAEQIEQADEVRWDAATGRVQARRQRRLGALLLSDAALPQPDVALVAAALLEALRTAGVARLPWSEAATALRQRLEFLHHHFPENWPAVSDEVLTAELEEWLAPHITGLKSLNDVSRLDWPELLLQRLPGGWAQRQELDRLAPAHLEVPSGSHVALDYADPTTPVLAVKLQELFGLIETPTVAGGRVPLLLHLLSPGGRPAQVTRDLRSFWEKGYFEVRKDLKGRYPKHPWPDKPMEHVPTKLTKKRFEANQ</sequence>
<dbReference type="PANTHER" id="PTHR43519">
    <property type="entry name" value="ATP-DEPENDENT RNA HELICASE HRPB"/>
    <property type="match status" value="1"/>
</dbReference>
<keyword evidence="3 8" id="KW-0347">Helicase</keyword>
<keyword evidence="2" id="KW-0378">Hydrolase</keyword>
<feature type="region of interest" description="Disordered" evidence="5">
    <location>
        <begin position="854"/>
        <end position="879"/>
    </location>
</feature>
<dbReference type="SUPFAM" id="SSF52540">
    <property type="entry name" value="P-loop containing nucleoside triphosphate hydrolases"/>
    <property type="match status" value="1"/>
</dbReference>